<proteinExistence type="predicted"/>
<evidence type="ECO:0000313" key="2">
    <source>
        <dbReference type="Proteomes" id="UP000285793"/>
    </source>
</evidence>
<reference evidence="1 2" key="1">
    <citation type="journal article" date="2018" name="Front. Microbiol.">
        <title>An Investigation of an Acute Gastroenteritis Outbreak: Cronobacter sakazakii, a Potential Cause of Food-Borne Illness.</title>
        <authorList>
            <person name="Yong W."/>
            <person name="Guo B."/>
            <person name="Shi X."/>
            <person name="Cheng T."/>
            <person name="Chen M."/>
            <person name="Jiang X."/>
            <person name="Ye Y."/>
            <person name="Wang J."/>
            <person name="Xie G."/>
            <person name="Ding J."/>
        </authorList>
    </citation>
    <scope>NUCLEOTIDE SEQUENCE [LARGE SCALE GENOMIC DNA]</scope>
    <source>
        <strain evidence="1 2">S1</strain>
    </source>
</reference>
<dbReference type="EMBL" id="PQJL01000016">
    <property type="protein sequence ID" value="ROW59996.1"/>
    <property type="molecule type" value="Genomic_DNA"/>
</dbReference>
<dbReference type="RefSeq" id="WP_123948881.1">
    <property type="nucleotide sequence ID" value="NZ_PQJL01000016.1"/>
</dbReference>
<name>A0A423XU22_9ENTR</name>
<evidence type="ECO:0000313" key="1">
    <source>
        <dbReference type="EMBL" id="ROW59996.1"/>
    </source>
</evidence>
<organism evidence="1 2">
    <name type="scientific">Cronobacter malonaticus</name>
    <dbReference type="NCBI Taxonomy" id="413503"/>
    <lineage>
        <taxon>Bacteria</taxon>
        <taxon>Pseudomonadati</taxon>
        <taxon>Pseudomonadota</taxon>
        <taxon>Gammaproteobacteria</taxon>
        <taxon>Enterobacterales</taxon>
        <taxon>Enterobacteriaceae</taxon>
        <taxon>Cronobacter</taxon>
    </lineage>
</organism>
<comment type="caution">
    <text evidence="1">The sequence shown here is derived from an EMBL/GenBank/DDBJ whole genome shotgun (WGS) entry which is preliminary data.</text>
</comment>
<dbReference type="Pfam" id="PF10109">
    <property type="entry name" value="Phage_TAC_7"/>
    <property type="match status" value="1"/>
</dbReference>
<dbReference type="InterPro" id="IPR019289">
    <property type="entry name" value="Phage_tail_E/E"/>
</dbReference>
<gene>
    <name evidence="1" type="ORF">C3E80_16595</name>
</gene>
<dbReference type="AlphaFoldDB" id="A0A423XU22"/>
<accession>A0A423XU22</accession>
<dbReference type="Proteomes" id="UP000285793">
    <property type="component" value="Unassembled WGS sequence"/>
</dbReference>
<protein>
    <submittedName>
        <fullName evidence="1">Phage tail protein</fullName>
    </submittedName>
</protein>
<sequence length="108" mass="11642">MIKEITLSQPVMAHGEKLHVLELRPPRFDEVESLGFPFTVAGDGGMKIDSAVALKYIPALAGIPRSSAEKLALRDVFMISMHIMGFFTSSETEADSAGDSTTSRISGE</sequence>